<keyword evidence="1" id="KW-0472">Membrane</keyword>
<dbReference type="InterPro" id="IPR053170">
    <property type="entry name" value="Transcription_regulator"/>
</dbReference>
<evidence type="ECO:0000313" key="3">
    <source>
        <dbReference type="Proteomes" id="UP000319523"/>
    </source>
</evidence>
<dbReference type="GO" id="GO:0016787">
    <property type="term" value="F:hydrolase activity"/>
    <property type="evidence" value="ECO:0007669"/>
    <property type="project" value="UniProtKB-KW"/>
</dbReference>
<reference evidence="2 3" key="1">
    <citation type="submission" date="2019-06" db="EMBL/GenBank/DDBJ databases">
        <authorList>
            <person name="Yang Y."/>
        </authorList>
    </citation>
    <scope>NUCLEOTIDE SEQUENCE [LARGE SCALE GENOMIC DNA]</scope>
    <source>
        <strain evidence="2 3">BIT-26</strain>
    </source>
</reference>
<dbReference type="AlphaFoldDB" id="A0A506VFY8"/>
<evidence type="ECO:0000256" key="1">
    <source>
        <dbReference type="SAM" id="Phobius"/>
    </source>
</evidence>
<feature type="transmembrane region" description="Helical" evidence="1">
    <location>
        <begin position="62"/>
        <end position="81"/>
    </location>
</feature>
<feature type="transmembrane region" description="Helical" evidence="1">
    <location>
        <begin position="93"/>
        <end position="111"/>
    </location>
</feature>
<dbReference type="Pfam" id="PF04307">
    <property type="entry name" value="YdjM"/>
    <property type="match status" value="1"/>
</dbReference>
<organism evidence="2 3">
    <name type="scientific">Mixta tenebrionis</name>
    <dbReference type="NCBI Taxonomy" id="2562439"/>
    <lineage>
        <taxon>Bacteria</taxon>
        <taxon>Pseudomonadati</taxon>
        <taxon>Pseudomonadota</taxon>
        <taxon>Gammaproteobacteria</taxon>
        <taxon>Enterobacterales</taxon>
        <taxon>Erwiniaceae</taxon>
        <taxon>Mixta</taxon>
    </lineage>
</organism>
<proteinExistence type="predicted"/>
<name>A0A506VFY8_9GAMM</name>
<keyword evidence="2" id="KW-0378">Hydrolase</keyword>
<dbReference type="Proteomes" id="UP000319523">
    <property type="component" value="Unassembled WGS sequence"/>
</dbReference>
<dbReference type="PANTHER" id="PTHR40031:SF1">
    <property type="entry name" value="MEMBRANE-BOUND METAL-DEPENDENT HYDROLASE"/>
    <property type="match status" value="1"/>
</dbReference>
<protein>
    <submittedName>
        <fullName evidence="2">Metal-dependent hydrolase</fullName>
    </submittedName>
</protein>
<gene>
    <name evidence="2" type="ORF">FKM52_02025</name>
</gene>
<feature type="transmembrane region" description="Helical" evidence="1">
    <location>
        <begin position="123"/>
        <end position="147"/>
    </location>
</feature>
<dbReference type="RefSeq" id="WP_141174520.1">
    <property type="nucleotide sequence ID" value="NZ_JBHUFX010000013.1"/>
</dbReference>
<comment type="caution">
    <text evidence="2">The sequence shown here is derived from an EMBL/GenBank/DDBJ whole genome shotgun (WGS) entry which is preliminary data.</text>
</comment>
<keyword evidence="1" id="KW-1133">Transmembrane helix</keyword>
<dbReference type="PANTHER" id="PTHR40031">
    <property type="entry name" value="HYPOTHETICAL MEMBRANE SPANNING PROTEIN"/>
    <property type="match status" value="1"/>
</dbReference>
<dbReference type="OrthoDB" id="9781927at2"/>
<sequence>MDSVSQLALGAAVSMAAMGRRAPLWQSALAGACCGTLPDLDVFLDHGDAIRNMTLHRTESHALVWLTLFSPLLAWLIAGALQQKYQWVRWWPAVWLALITHPLLDLMTVYGTQLGLPFTDYPWAIGSIYIIDPLYTLPLIIGLIAALWRQAPRWNRAGLALSSLYLLWSMAAQLIATQQVAPQVAQRVNSEAKLLVTPTAFNTLVWRIVAVTPDNYYEGYWSLLSPRRPLQLTATHRGKAFFQRWQGDWAVARVAWFSHGFFAMRQRGGHLLIEDLRMGEAPDFIFTFDLGTPQARARHPSRLPYGRPSLAQTWQQLRQRL</sequence>
<dbReference type="EMBL" id="VHQI01000001">
    <property type="protein sequence ID" value="TPW44508.1"/>
    <property type="molecule type" value="Genomic_DNA"/>
</dbReference>
<dbReference type="InterPro" id="IPR007404">
    <property type="entry name" value="YdjM-like"/>
</dbReference>
<evidence type="ECO:0000313" key="2">
    <source>
        <dbReference type="EMBL" id="TPW44508.1"/>
    </source>
</evidence>
<keyword evidence="3" id="KW-1185">Reference proteome</keyword>
<keyword evidence="1" id="KW-0812">Transmembrane</keyword>
<accession>A0A506VFY8</accession>